<accession>A0AAD1D5K3</accession>
<dbReference type="InterPro" id="IPR018391">
    <property type="entry name" value="PQQ_b-propeller_rpt"/>
</dbReference>
<evidence type="ECO:0000313" key="3">
    <source>
        <dbReference type="EMBL" id="RKS90769.1"/>
    </source>
</evidence>
<dbReference type="EMBL" id="AP018711">
    <property type="protein sequence ID" value="BBE33684.1"/>
    <property type="molecule type" value="Genomic_DNA"/>
</dbReference>
<dbReference type="EMBL" id="RBWX01000007">
    <property type="protein sequence ID" value="RKS90769.1"/>
    <property type="molecule type" value="Genomic_DNA"/>
</dbReference>
<dbReference type="InterPro" id="IPR002372">
    <property type="entry name" value="PQQ_rpt_dom"/>
</dbReference>
<name>A0AAD1D5K3_SPHMI</name>
<evidence type="ECO:0000313" key="2">
    <source>
        <dbReference type="EMBL" id="BBE33684.1"/>
    </source>
</evidence>
<dbReference type="SMART" id="SM00564">
    <property type="entry name" value="PQQ"/>
    <property type="match status" value="7"/>
</dbReference>
<dbReference type="Gene3D" id="2.130.10.10">
    <property type="entry name" value="YVTN repeat-like/Quinoprotein amine dehydrogenase"/>
    <property type="match status" value="1"/>
</dbReference>
<feature type="domain" description="Pyrrolo-quinoline quinone repeat" evidence="1">
    <location>
        <begin position="375"/>
        <end position="440"/>
    </location>
</feature>
<dbReference type="PANTHER" id="PTHR34512:SF30">
    <property type="entry name" value="OUTER MEMBRANE PROTEIN ASSEMBLY FACTOR BAMB"/>
    <property type="match status" value="1"/>
</dbReference>
<protein>
    <submittedName>
        <fullName evidence="3">Outer membrane protein assembly factor BamB</fullName>
    </submittedName>
</protein>
<evidence type="ECO:0000259" key="1">
    <source>
        <dbReference type="Pfam" id="PF13360"/>
    </source>
</evidence>
<dbReference type="InterPro" id="IPR015943">
    <property type="entry name" value="WD40/YVTN_repeat-like_dom_sf"/>
</dbReference>
<dbReference type="KEGG" id="smic:SmB9_13420"/>
<dbReference type="PROSITE" id="PS51257">
    <property type="entry name" value="PROKAR_LIPOPROTEIN"/>
    <property type="match status" value="1"/>
</dbReference>
<dbReference type="Proteomes" id="UP000275727">
    <property type="component" value="Chromosome"/>
</dbReference>
<sequence>MRKSLIVVVPLVVALASCGIFRGGGDKNKSKIAGERLAVLSYEARTTADPDLANITVTLPPPVANAEWTQPGGSASKALGHLSLRDNPSRAWSVSIGSGSDRTKRLTSGPVVSGGRVYTIDTQAEVRAFSAANGGQLWSATLRKDGESQNVAFGGGVATDGARVYATSGYGLVAAYDAASGAQAWRVDIGMPLRGAPAVEGTQLFVMTQDNQLQVLSTATGETLWENAATVEPAGLLGAASPAVALGTAVVGFSSGELIALRVENGRSVWQDALNRTGSTTSLAALSDIDASAVISDGRVYAIGHGGRMVALDLSTGQRVWERNLAGTSMPWVAGEYIFAVTVEGELVAVQRSDGRVRWVTQLPRWRNVKKRKNPIIWQGPVLASDRLYLVNSEGDLTAVSPADGAVLSTKEVGKDIFLEPVVADNTLYILSEDGRLSAYR</sequence>
<dbReference type="AlphaFoldDB" id="A0AAD1D5K3"/>
<organism evidence="2 4">
    <name type="scientific">Sphingosinicella microcystinivorans</name>
    <dbReference type="NCBI Taxonomy" id="335406"/>
    <lineage>
        <taxon>Bacteria</taxon>
        <taxon>Pseudomonadati</taxon>
        <taxon>Pseudomonadota</taxon>
        <taxon>Alphaproteobacteria</taxon>
        <taxon>Sphingomonadales</taxon>
        <taxon>Sphingosinicellaceae</taxon>
        <taxon>Sphingosinicella</taxon>
    </lineage>
</organism>
<feature type="domain" description="Pyrrolo-quinoline quinone repeat" evidence="1">
    <location>
        <begin position="124"/>
        <end position="360"/>
    </location>
</feature>
<dbReference type="Proteomes" id="UP000276029">
    <property type="component" value="Unassembled WGS sequence"/>
</dbReference>
<dbReference type="InterPro" id="IPR011047">
    <property type="entry name" value="Quinoprotein_ADH-like_sf"/>
</dbReference>
<gene>
    <name evidence="3" type="ORF">DFR51_0310</name>
    <name evidence="2" type="ORF">SmB9_13420</name>
</gene>
<dbReference type="RefSeq" id="WP_121047284.1">
    <property type="nucleotide sequence ID" value="NZ_AP018711.1"/>
</dbReference>
<reference evidence="2 4" key="1">
    <citation type="submission" date="2018-06" db="EMBL/GenBank/DDBJ databases">
        <title>Complete Genome Sequence of the Microcystin-Degrading Bacterium Sphingosinicella microcystinivorans Strain B-9.</title>
        <authorList>
            <person name="Jin H."/>
            <person name="Nishizawa T."/>
            <person name="Guo Y."/>
            <person name="Nishizawa A."/>
            <person name="Park H."/>
            <person name="Kato H."/>
            <person name="Tsuji K."/>
            <person name="Harada K."/>
        </authorList>
    </citation>
    <scope>NUCLEOTIDE SEQUENCE [LARGE SCALE GENOMIC DNA]</scope>
    <source>
        <strain evidence="2 4">B9</strain>
    </source>
</reference>
<dbReference type="SUPFAM" id="SSF50998">
    <property type="entry name" value="Quinoprotein alcohol dehydrogenase-like"/>
    <property type="match status" value="1"/>
</dbReference>
<proteinExistence type="predicted"/>
<keyword evidence="5" id="KW-1185">Reference proteome</keyword>
<dbReference type="Pfam" id="PF13360">
    <property type="entry name" value="PQQ_2"/>
    <property type="match status" value="2"/>
</dbReference>
<dbReference type="PANTHER" id="PTHR34512">
    <property type="entry name" value="CELL SURFACE PROTEIN"/>
    <property type="match status" value="1"/>
</dbReference>
<evidence type="ECO:0000313" key="4">
    <source>
        <dbReference type="Proteomes" id="UP000275727"/>
    </source>
</evidence>
<reference evidence="3 5" key="2">
    <citation type="submission" date="2018-10" db="EMBL/GenBank/DDBJ databases">
        <title>Genomic Encyclopedia of Type Strains, Phase IV (KMG-IV): sequencing the most valuable type-strain genomes for metagenomic binning, comparative biology and taxonomic classification.</title>
        <authorList>
            <person name="Goeker M."/>
        </authorList>
    </citation>
    <scope>NUCLEOTIDE SEQUENCE [LARGE SCALE GENOMIC DNA]</scope>
    <source>
        <strain evidence="3 5">DSM 19791</strain>
    </source>
</reference>
<evidence type="ECO:0000313" key="5">
    <source>
        <dbReference type="Proteomes" id="UP000276029"/>
    </source>
</evidence>